<accession>A0AAV4XJ00</accession>
<name>A0AAV4XJ00_CAEEX</name>
<dbReference type="AlphaFoldDB" id="A0AAV4XJ00"/>
<gene>
    <name evidence="1" type="ORF">CEXT_799551</name>
</gene>
<dbReference type="Proteomes" id="UP001054945">
    <property type="component" value="Unassembled WGS sequence"/>
</dbReference>
<reference evidence="1 2" key="1">
    <citation type="submission" date="2021-06" db="EMBL/GenBank/DDBJ databases">
        <title>Caerostris extrusa draft genome.</title>
        <authorList>
            <person name="Kono N."/>
            <person name="Arakawa K."/>
        </authorList>
    </citation>
    <scope>NUCLEOTIDE SEQUENCE [LARGE SCALE GENOMIC DNA]</scope>
</reference>
<dbReference type="EMBL" id="BPLR01000340">
    <property type="protein sequence ID" value="GIY94019.1"/>
    <property type="molecule type" value="Genomic_DNA"/>
</dbReference>
<protein>
    <submittedName>
        <fullName evidence="1">Uncharacterized protein</fullName>
    </submittedName>
</protein>
<proteinExistence type="predicted"/>
<organism evidence="1 2">
    <name type="scientific">Caerostris extrusa</name>
    <name type="common">Bark spider</name>
    <name type="synonym">Caerostris bankana</name>
    <dbReference type="NCBI Taxonomy" id="172846"/>
    <lineage>
        <taxon>Eukaryota</taxon>
        <taxon>Metazoa</taxon>
        <taxon>Ecdysozoa</taxon>
        <taxon>Arthropoda</taxon>
        <taxon>Chelicerata</taxon>
        <taxon>Arachnida</taxon>
        <taxon>Araneae</taxon>
        <taxon>Araneomorphae</taxon>
        <taxon>Entelegynae</taxon>
        <taxon>Araneoidea</taxon>
        <taxon>Araneidae</taxon>
        <taxon>Caerostris</taxon>
    </lineage>
</organism>
<evidence type="ECO:0000313" key="1">
    <source>
        <dbReference type="EMBL" id="GIY94019.1"/>
    </source>
</evidence>
<sequence length="87" mass="10271">MTCHYCRRSRTKTRAPQEKIAVPSLHSYPDRFVKDDFQTHLMDACTKSGGFYYAAALVSYWSLKKLSTVLLRHRVVEGLTMYFEFKW</sequence>
<comment type="caution">
    <text evidence="1">The sequence shown here is derived from an EMBL/GenBank/DDBJ whole genome shotgun (WGS) entry which is preliminary data.</text>
</comment>
<evidence type="ECO:0000313" key="2">
    <source>
        <dbReference type="Proteomes" id="UP001054945"/>
    </source>
</evidence>
<keyword evidence="2" id="KW-1185">Reference proteome</keyword>